<dbReference type="InterPro" id="IPR001279">
    <property type="entry name" value="Metallo-B-lactamas"/>
</dbReference>
<dbReference type="InterPro" id="IPR052533">
    <property type="entry name" value="WalJ/YycJ-like"/>
</dbReference>
<dbReference type="InterPro" id="IPR036866">
    <property type="entry name" value="RibonucZ/Hydroxyglut_hydro"/>
</dbReference>
<evidence type="ECO:0000256" key="2">
    <source>
        <dbReference type="ARBA" id="ARBA00034308"/>
    </source>
</evidence>
<protein>
    <submittedName>
        <fullName evidence="4">cAMP phosphodiesterase class-II</fullName>
    </submittedName>
</protein>
<keyword evidence="5" id="KW-1185">Reference proteome</keyword>
<evidence type="ECO:0000259" key="3">
    <source>
        <dbReference type="Pfam" id="PF00753"/>
    </source>
</evidence>
<organism evidence="4 5">
    <name type="scientific">Bacteriophage sp</name>
    <dbReference type="NCBI Taxonomy" id="38018"/>
    <lineage>
        <taxon>Viruses</taxon>
    </lineage>
</organism>
<comment type="function">
    <text evidence="1">Counteracts the host Pycsar antiviral defense system. Phosphodiesterase that enables metal-dependent hydrolysis of host cyclic nucleotide Pycsar defense signals such as cCMP and cUMP.</text>
</comment>
<reference evidence="4" key="1">
    <citation type="submission" date="2022-07" db="EMBL/GenBank/DDBJ databases">
        <authorList>
            <person name="Nishijima S."/>
        </authorList>
    </citation>
    <scope>NUCLEOTIDE SEQUENCE</scope>
    <source>
        <strain evidence="4">1827_77749</strain>
    </source>
</reference>
<proteinExistence type="inferred from homology"/>
<dbReference type="SUPFAM" id="SSF56281">
    <property type="entry name" value="Metallo-hydrolase/oxidoreductase"/>
    <property type="match status" value="1"/>
</dbReference>
<dbReference type="PANTHER" id="PTHR47619:SF1">
    <property type="entry name" value="EXODEOXYRIBONUCLEASE WALJ"/>
    <property type="match status" value="1"/>
</dbReference>
<sequence length="243" mass="27142">MELKVLGSSSSGNCYILDNGNEALIIEAGIRFAEVKKALDFNIRKVVGCLITHQHNDHAKFIKSMVDNGFYTLALPEVWTAKGIYSETRSIPVVPGKGYKLGNFKILPFEANHDVPCVGYHIDHPDCGKILFLTDSCRCDYMFGGLSHVLIECNYSMVKLMDAINAGRTLKSQKDRLMVSHMELNTCKNYLSECDLSSCMNIVLLHMSDNNSDERLFVSEIERLTGKVVYAANPGLVININRI</sequence>
<comment type="similarity">
    <text evidence="2">Belongs to the anti-Pycsar protein Apyc1 family.</text>
</comment>
<dbReference type="Gene3D" id="3.60.15.10">
    <property type="entry name" value="Ribonuclease Z/Hydroxyacylglutathione hydrolase-like"/>
    <property type="match status" value="1"/>
</dbReference>
<evidence type="ECO:0000256" key="1">
    <source>
        <dbReference type="ARBA" id="ARBA00034293"/>
    </source>
</evidence>
<dbReference type="PANTHER" id="PTHR47619">
    <property type="entry name" value="METALLO-HYDROLASE YYCJ-RELATED"/>
    <property type="match status" value="1"/>
</dbReference>
<name>A0ABY5T351_9VIRU</name>
<dbReference type="EMBL" id="OP031061">
    <property type="protein sequence ID" value="UVN06016.1"/>
    <property type="molecule type" value="Genomic_DNA"/>
</dbReference>
<evidence type="ECO:0000313" key="5">
    <source>
        <dbReference type="Proteomes" id="UP001160508"/>
    </source>
</evidence>
<evidence type="ECO:0000313" key="4">
    <source>
        <dbReference type="EMBL" id="UVN06016.1"/>
    </source>
</evidence>
<dbReference type="Pfam" id="PF00753">
    <property type="entry name" value="Lactamase_B"/>
    <property type="match status" value="1"/>
</dbReference>
<feature type="domain" description="Metallo-beta-lactamase" evidence="3">
    <location>
        <begin position="11"/>
        <end position="89"/>
    </location>
</feature>
<accession>A0ABY5T351</accession>
<dbReference type="Proteomes" id="UP001160508">
    <property type="component" value="Segment"/>
</dbReference>